<organism evidence="1 2">
    <name type="scientific">Geothrix limicola</name>
    <dbReference type="NCBI Taxonomy" id="2927978"/>
    <lineage>
        <taxon>Bacteria</taxon>
        <taxon>Pseudomonadati</taxon>
        <taxon>Acidobacteriota</taxon>
        <taxon>Holophagae</taxon>
        <taxon>Holophagales</taxon>
        <taxon>Holophagaceae</taxon>
        <taxon>Geothrix</taxon>
    </lineage>
</organism>
<reference evidence="1 2" key="1">
    <citation type="journal article" date="2023" name="Antonie Van Leeuwenhoek">
        <title>Mesoterricola silvestris gen. nov., sp. nov., Mesoterricola sediminis sp. nov., Geothrix oryzae sp. nov., Geothrix edaphica sp. nov., Geothrix rubra sp. nov., and Geothrix limicola sp. nov., six novel members of Acidobacteriota isolated from soils.</title>
        <authorList>
            <person name="Itoh H."/>
            <person name="Sugisawa Y."/>
            <person name="Mise K."/>
            <person name="Xu Z."/>
            <person name="Kuniyasu M."/>
            <person name="Ushijima N."/>
            <person name="Kawano K."/>
            <person name="Kobayashi E."/>
            <person name="Shiratori Y."/>
            <person name="Masuda Y."/>
            <person name="Senoo K."/>
        </authorList>
    </citation>
    <scope>NUCLEOTIDE SEQUENCE [LARGE SCALE GENOMIC DNA]</scope>
    <source>
        <strain evidence="1 2">Red804</strain>
    </source>
</reference>
<comment type="caution">
    <text evidence="1">The sequence shown here is derived from an EMBL/GenBank/DDBJ whole genome shotgun (WGS) entry which is preliminary data.</text>
</comment>
<dbReference type="EMBL" id="BSDE01000009">
    <property type="protein sequence ID" value="GLH74851.1"/>
    <property type="molecule type" value="Genomic_DNA"/>
</dbReference>
<accession>A0ABQ5QJW0</accession>
<keyword evidence="2" id="KW-1185">Reference proteome</keyword>
<evidence type="ECO:0000313" key="1">
    <source>
        <dbReference type="EMBL" id="GLH74851.1"/>
    </source>
</evidence>
<evidence type="ECO:0000313" key="2">
    <source>
        <dbReference type="Proteomes" id="UP001165069"/>
    </source>
</evidence>
<proteinExistence type="predicted"/>
<protein>
    <submittedName>
        <fullName evidence="1">Uncharacterized protein</fullName>
    </submittedName>
</protein>
<sequence length="29" mass="3336">MFKFYFSSSLTTQCERTLPLCGIASDFEI</sequence>
<dbReference type="Proteomes" id="UP001165069">
    <property type="component" value="Unassembled WGS sequence"/>
</dbReference>
<gene>
    <name evidence="1" type="ORF">GETHLI_33530</name>
</gene>
<name>A0ABQ5QJW0_9BACT</name>